<sequence length="216" mass="24815">MLQPDSLKALEQFYQWQNNAEIFQSPVYIRGLLFAVCASPDIPMPEQWFPWVVKTGGEINSQQVDKVANILMQLLKEQLQAMRDNKINLPADCHFNPKPESNDNLTSWMQGLVVGHGLLEKVWQEAWQAMMNAEPEASEQFSKRLTRCLKMFTTFADTDMAAKQAQERNTEDFEQKLPILAKSLSSTLQEYVKLSGELVDFLPQQFDTFQKNMPGH</sequence>
<dbReference type="Proteomes" id="UP001333710">
    <property type="component" value="Chromosome"/>
</dbReference>
<reference evidence="1" key="1">
    <citation type="submission" date="2023-01" db="EMBL/GenBank/DDBJ databases">
        <title>Complete genome sequence of Planctobacterium marinum strain Dej080120_11.</title>
        <authorList>
            <person name="Ueki S."/>
            <person name="Maruyama F."/>
        </authorList>
    </citation>
    <scope>NUCLEOTIDE SEQUENCE</scope>
    <source>
        <strain evidence="1">Dej080120_11</strain>
    </source>
</reference>
<organism evidence="1 2">
    <name type="scientific">Planctobacterium marinum</name>
    <dbReference type="NCBI Taxonomy" id="1631968"/>
    <lineage>
        <taxon>Bacteria</taxon>
        <taxon>Pseudomonadati</taxon>
        <taxon>Pseudomonadota</taxon>
        <taxon>Gammaproteobacteria</taxon>
        <taxon>Alteromonadales</taxon>
        <taxon>Alteromonadaceae</taxon>
        <taxon>Planctobacterium</taxon>
    </lineage>
</organism>
<keyword evidence="2" id="KW-1185">Reference proteome</keyword>
<evidence type="ECO:0008006" key="3">
    <source>
        <dbReference type="Google" id="ProtNLM"/>
    </source>
</evidence>
<accession>A0AA48KS21</accession>
<name>A0AA48KS21_9ALTE</name>
<dbReference type="Gene3D" id="1.20.120.740">
    <property type="entry name" value="YgfB uncharacterised protein family UPF0149, PF03695"/>
    <property type="match status" value="1"/>
</dbReference>
<dbReference type="KEGG" id="pmaw:MACH26_36990"/>
<dbReference type="RefSeq" id="WP_338294255.1">
    <property type="nucleotide sequence ID" value="NZ_AP027272.1"/>
</dbReference>
<dbReference type="SUPFAM" id="SSF101327">
    <property type="entry name" value="YgfB-like"/>
    <property type="match status" value="1"/>
</dbReference>
<dbReference type="Pfam" id="PF03695">
    <property type="entry name" value="UPF0149"/>
    <property type="match status" value="1"/>
</dbReference>
<dbReference type="InterPro" id="IPR011978">
    <property type="entry name" value="YgfB-like"/>
</dbReference>
<dbReference type="InterPro" id="IPR036255">
    <property type="entry name" value="YgfB-like_sf"/>
</dbReference>
<gene>
    <name evidence="1" type="ORF">MACH26_36990</name>
</gene>
<dbReference type="AlphaFoldDB" id="A0AA48KS21"/>
<evidence type="ECO:0000313" key="2">
    <source>
        <dbReference type="Proteomes" id="UP001333710"/>
    </source>
</evidence>
<protein>
    <recommendedName>
        <fullName evidence="3">YecA family protein</fullName>
    </recommendedName>
</protein>
<dbReference type="EMBL" id="AP027272">
    <property type="protein sequence ID" value="BDX08178.1"/>
    <property type="molecule type" value="Genomic_DNA"/>
</dbReference>
<proteinExistence type="predicted"/>
<evidence type="ECO:0000313" key="1">
    <source>
        <dbReference type="EMBL" id="BDX08178.1"/>
    </source>
</evidence>